<evidence type="ECO:0000313" key="3">
    <source>
        <dbReference type="Proteomes" id="UP000674416"/>
    </source>
</evidence>
<evidence type="ECO:0000256" key="1">
    <source>
        <dbReference type="SAM" id="MobiDB-lite"/>
    </source>
</evidence>
<accession>A0ABS4CT82</accession>
<reference evidence="2 3" key="1">
    <citation type="submission" date="2021-01" db="EMBL/GenBank/DDBJ databases">
        <title>Genomic Encyclopedia of Type Strains, Phase IV (KMG-IV): sequencing the most valuable type-strain genomes for metagenomic binning, comparative biology and taxonomic classification.</title>
        <authorList>
            <person name="Goeker M."/>
        </authorList>
    </citation>
    <scope>NUCLEOTIDE SEQUENCE [LARGE SCALE GENOMIC DNA]</scope>
    <source>
        <strain evidence="2 3">DSM 103394</strain>
    </source>
</reference>
<feature type="region of interest" description="Disordered" evidence="1">
    <location>
        <begin position="1"/>
        <end position="41"/>
    </location>
</feature>
<sequence>MGRTKPANKNAMQNNNEKKKNLENSGSYAEREVAKLSSSNK</sequence>
<evidence type="ECO:0000313" key="2">
    <source>
        <dbReference type="EMBL" id="MBP1080381.1"/>
    </source>
</evidence>
<dbReference type="Proteomes" id="UP000674416">
    <property type="component" value="Unassembled WGS sequence"/>
</dbReference>
<organism evidence="2 3">
    <name type="scientific">Bacillus capparidis</name>
    <dbReference type="NCBI Taxonomy" id="1840411"/>
    <lineage>
        <taxon>Bacteria</taxon>
        <taxon>Bacillati</taxon>
        <taxon>Bacillota</taxon>
        <taxon>Bacilli</taxon>
        <taxon>Bacillales</taxon>
        <taxon>Bacillaceae</taxon>
        <taxon>Bacillus</taxon>
    </lineage>
</organism>
<dbReference type="RefSeq" id="WP_264080167.1">
    <property type="nucleotide sequence ID" value="NZ_JAFDST010000001.1"/>
</dbReference>
<name>A0ABS4CT82_9BACI</name>
<dbReference type="EMBL" id="JAFDST010000001">
    <property type="protein sequence ID" value="MBP1080381.1"/>
    <property type="molecule type" value="Genomic_DNA"/>
</dbReference>
<gene>
    <name evidence="2" type="ORF">JOC74_000869</name>
</gene>
<protein>
    <submittedName>
        <fullName evidence="2">Uncharacterized protein</fullName>
    </submittedName>
</protein>
<proteinExistence type="predicted"/>
<keyword evidence="3" id="KW-1185">Reference proteome</keyword>
<comment type="caution">
    <text evidence="2">The sequence shown here is derived from an EMBL/GenBank/DDBJ whole genome shotgun (WGS) entry which is preliminary data.</text>
</comment>